<dbReference type="EMBL" id="GBXM01107288">
    <property type="protein sequence ID" value="JAH01289.1"/>
    <property type="molecule type" value="Transcribed_RNA"/>
</dbReference>
<reference evidence="1" key="1">
    <citation type="submission" date="2014-11" db="EMBL/GenBank/DDBJ databases">
        <authorList>
            <person name="Amaro Gonzalez C."/>
        </authorList>
    </citation>
    <scope>NUCLEOTIDE SEQUENCE</scope>
</reference>
<accession>A0A0E9P9X2</accession>
<dbReference type="AlphaFoldDB" id="A0A0E9P9X2"/>
<name>A0A0E9P9X2_ANGAN</name>
<reference evidence="1" key="2">
    <citation type="journal article" date="2015" name="Fish Shellfish Immunol.">
        <title>Early steps in the European eel (Anguilla anguilla)-Vibrio vulnificus interaction in the gills: Role of the RtxA13 toxin.</title>
        <authorList>
            <person name="Callol A."/>
            <person name="Pajuelo D."/>
            <person name="Ebbesson L."/>
            <person name="Teles M."/>
            <person name="MacKenzie S."/>
            <person name="Amaro C."/>
        </authorList>
    </citation>
    <scope>NUCLEOTIDE SEQUENCE</scope>
</reference>
<protein>
    <submittedName>
        <fullName evidence="1">Uncharacterized protein</fullName>
    </submittedName>
</protein>
<proteinExistence type="predicted"/>
<sequence length="68" mass="8109">MQCIGKCALFYTSSLLLFHIRIHNHVRLTRPSLTLSFCFPNFTLSGLSLQEFHWRRERRQYGIPRIPC</sequence>
<organism evidence="1">
    <name type="scientific">Anguilla anguilla</name>
    <name type="common">European freshwater eel</name>
    <name type="synonym">Muraena anguilla</name>
    <dbReference type="NCBI Taxonomy" id="7936"/>
    <lineage>
        <taxon>Eukaryota</taxon>
        <taxon>Metazoa</taxon>
        <taxon>Chordata</taxon>
        <taxon>Craniata</taxon>
        <taxon>Vertebrata</taxon>
        <taxon>Euteleostomi</taxon>
        <taxon>Actinopterygii</taxon>
        <taxon>Neopterygii</taxon>
        <taxon>Teleostei</taxon>
        <taxon>Anguilliformes</taxon>
        <taxon>Anguillidae</taxon>
        <taxon>Anguilla</taxon>
    </lineage>
</organism>
<evidence type="ECO:0000313" key="1">
    <source>
        <dbReference type="EMBL" id="JAH01289.1"/>
    </source>
</evidence>